<accession>A0A813KML3</accession>
<feature type="domain" description="JmjC" evidence="1">
    <location>
        <begin position="145"/>
        <end position="300"/>
    </location>
</feature>
<name>A0A813KML3_POLGL</name>
<dbReference type="SMART" id="SM00558">
    <property type="entry name" value="JmjC"/>
    <property type="match status" value="1"/>
</dbReference>
<dbReference type="AlphaFoldDB" id="A0A813KML3"/>
<dbReference type="PROSITE" id="PS51184">
    <property type="entry name" value="JMJC"/>
    <property type="match status" value="1"/>
</dbReference>
<dbReference type="Gene3D" id="2.60.120.650">
    <property type="entry name" value="Cupin"/>
    <property type="match status" value="1"/>
</dbReference>
<reference evidence="2" key="1">
    <citation type="submission" date="2021-02" db="EMBL/GenBank/DDBJ databases">
        <authorList>
            <person name="Dougan E. K."/>
            <person name="Rhodes N."/>
            <person name="Thang M."/>
            <person name="Chan C."/>
        </authorList>
    </citation>
    <scope>NUCLEOTIDE SEQUENCE</scope>
</reference>
<dbReference type="Proteomes" id="UP000626109">
    <property type="component" value="Unassembled WGS sequence"/>
</dbReference>
<dbReference type="PANTHER" id="PTHR12480">
    <property type="entry name" value="ARGININE DEMETHYLASE AND LYSYL-HYDROXYLASE JMJD"/>
    <property type="match status" value="1"/>
</dbReference>
<proteinExistence type="predicted"/>
<dbReference type="EMBL" id="CAJNNW010032047">
    <property type="protein sequence ID" value="CAE8710840.1"/>
    <property type="molecule type" value="Genomic_DNA"/>
</dbReference>
<dbReference type="SUPFAM" id="SSF51197">
    <property type="entry name" value="Clavaminate synthase-like"/>
    <property type="match status" value="1"/>
</dbReference>
<dbReference type="InterPro" id="IPR050910">
    <property type="entry name" value="JMJD6_ArgDemeth/LysHydrox"/>
</dbReference>
<comment type="caution">
    <text evidence="2">The sequence shown here is derived from an EMBL/GenBank/DDBJ whole genome shotgun (WGS) entry which is preliminary data.</text>
</comment>
<dbReference type="InterPro" id="IPR003347">
    <property type="entry name" value="JmjC_dom"/>
</dbReference>
<dbReference type="Pfam" id="PF02373">
    <property type="entry name" value="JmjC"/>
    <property type="match status" value="1"/>
</dbReference>
<evidence type="ECO:0000313" key="2">
    <source>
        <dbReference type="EMBL" id="CAE8710840.1"/>
    </source>
</evidence>
<evidence type="ECO:0000259" key="1">
    <source>
        <dbReference type="PROSITE" id="PS51184"/>
    </source>
</evidence>
<sequence length="317" mass="33871">MGHSVVDSSLLALPSDGGLSAIFGGFSEDEDEDDAGSERRLATPGGLGALDVATSLLVVAALSRSARAALAATGSALASAIRSEVCWRAFLLERLPQGSRLDFRRSWQSTALAAVRGGAKRRCSRCPEQGQWCIAGVRSDLVSIPTQFFEDLFEAAPEQLIRGLERQYLTIGPQRSGARFHVDPFAASAVSLLLHGRKAWALFPPGSVPPGVRSAKCGDRVVHESPPATWWWRHVFLGGGGGADLGGVSFIQDSGDVVFTPSGWWHCTLNLSPGLTVALTRHVCTPALAPRVAAELRREGWGDAASWLAQELRERHS</sequence>
<gene>
    <name evidence="2" type="ORF">PGLA2088_LOCUS36162</name>
</gene>
<evidence type="ECO:0000313" key="3">
    <source>
        <dbReference type="Proteomes" id="UP000626109"/>
    </source>
</evidence>
<protein>
    <recommendedName>
        <fullName evidence="1">JmjC domain-containing protein</fullName>
    </recommendedName>
</protein>
<organism evidence="2 3">
    <name type="scientific">Polarella glacialis</name>
    <name type="common">Dinoflagellate</name>
    <dbReference type="NCBI Taxonomy" id="89957"/>
    <lineage>
        <taxon>Eukaryota</taxon>
        <taxon>Sar</taxon>
        <taxon>Alveolata</taxon>
        <taxon>Dinophyceae</taxon>
        <taxon>Suessiales</taxon>
        <taxon>Suessiaceae</taxon>
        <taxon>Polarella</taxon>
    </lineage>
</organism>